<proteinExistence type="inferred from homology"/>
<dbReference type="PROSITE" id="PS01219">
    <property type="entry name" value="AMMONIUM_TRANSP"/>
    <property type="match status" value="1"/>
</dbReference>
<dbReference type="PRINTS" id="PR00342">
    <property type="entry name" value="RHESUSRHD"/>
</dbReference>
<dbReference type="Gene3D" id="1.10.3430.10">
    <property type="entry name" value="Ammonium transporter AmtB like domains"/>
    <property type="match status" value="1"/>
</dbReference>
<dbReference type="PANTHER" id="PTHR11730:SF6">
    <property type="entry name" value="AMMONIUM TRANSPORTER"/>
    <property type="match status" value="1"/>
</dbReference>
<organism evidence="11 12">
    <name type="scientific">Methanopyrus kandleri (strain AV19 / DSM 6324 / JCM 9639 / NBRC 100938)</name>
    <dbReference type="NCBI Taxonomy" id="190192"/>
    <lineage>
        <taxon>Archaea</taxon>
        <taxon>Methanobacteriati</taxon>
        <taxon>Methanobacteriota</taxon>
        <taxon>Methanomada group</taxon>
        <taxon>Methanopyri</taxon>
        <taxon>Methanopyrales</taxon>
        <taxon>Methanopyraceae</taxon>
        <taxon>Methanopyrus</taxon>
    </lineage>
</organism>
<comment type="subcellular location">
    <subcellularLocation>
        <location evidence="9">Cell membrane</location>
        <topology evidence="9">Multi-pass membrane protein</topology>
    </subcellularLocation>
    <subcellularLocation>
        <location evidence="1">Membrane</location>
        <topology evidence="1">Multi-pass membrane protein</topology>
    </subcellularLocation>
</comment>
<evidence type="ECO:0000256" key="3">
    <source>
        <dbReference type="ARBA" id="ARBA00022448"/>
    </source>
</evidence>
<dbReference type="GO" id="GO:0097272">
    <property type="term" value="P:ammonium homeostasis"/>
    <property type="evidence" value="ECO:0007669"/>
    <property type="project" value="TreeGrafter"/>
</dbReference>
<dbReference type="KEGG" id="mka:MK0053"/>
<feature type="transmembrane region" description="Helical" evidence="9">
    <location>
        <begin position="144"/>
        <end position="168"/>
    </location>
</feature>
<comment type="caution">
    <text evidence="9">Lacks conserved residue(s) required for the propagation of feature annotation.</text>
</comment>
<feature type="transmembrane region" description="Helical" evidence="9">
    <location>
        <begin position="294"/>
        <end position="324"/>
    </location>
</feature>
<evidence type="ECO:0000256" key="5">
    <source>
        <dbReference type="ARBA" id="ARBA00022989"/>
    </source>
</evidence>
<keyword evidence="4 9" id="KW-0812">Transmembrane</keyword>
<keyword evidence="5 9" id="KW-1133">Transmembrane helix</keyword>
<dbReference type="STRING" id="190192.MK0053"/>
<dbReference type="InParanoid" id="Q8TZ86"/>
<feature type="transmembrane region" description="Helical" evidence="9">
    <location>
        <begin position="188"/>
        <end position="210"/>
    </location>
</feature>
<evidence type="ECO:0000256" key="2">
    <source>
        <dbReference type="ARBA" id="ARBA00005887"/>
    </source>
</evidence>
<feature type="domain" description="Ammonium transporter AmtB-like" evidence="10">
    <location>
        <begin position="27"/>
        <end position="424"/>
    </location>
</feature>
<dbReference type="EnsemblBacteria" id="AAM01270">
    <property type="protein sequence ID" value="AAM01270"/>
    <property type="gene ID" value="MK0053"/>
</dbReference>
<dbReference type="InterPro" id="IPR001905">
    <property type="entry name" value="Ammonium_transpt"/>
</dbReference>
<dbReference type="NCBIfam" id="TIGR00836">
    <property type="entry name" value="amt"/>
    <property type="match status" value="1"/>
</dbReference>
<dbReference type="InterPro" id="IPR024041">
    <property type="entry name" value="NH4_transpt_AmtB-like_dom"/>
</dbReference>
<evidence type="ECO:0000313" key="12">
    <source>
        <dbReference type="Proteomes" id="UP000001826"/>
    </source>
</evidence>
<dbReference type="FunCoup" id="Q8TZ86">
    <property type="interactions" value="8"/>
</dbReference>
<feature type="transmembrane region" description="Helical" evidence="9">
    <location>
        <begin position="63"/>
        <end position="82"/>
    </location>
</feature>
<feature type="transmembrane region" description="Helical" evidence="9">
    <location>
        <begin position="114"/>
        <end position="137"/>
    </location>
</feature>
<comment type="function">
    <text evidence="8">Involved in the uptake of ammonium/ammonia (NH(4)(+)/NH(3)). Transport is electrogenic.</text>
</comment>
<dbReference type="InterPro" id="IPR018047">
    <property type="entry name" value="Ammonium_transpt_CS"/>
</dbReference>
<dbReference type="GO" id="GO:0005886">
    <property type="term" value="C:plasma membrane"/>
    <property type="evidence" value="ECO:0007669"/>
    <property type="project" value="UniProtKB-SubCell"/>
</dbReference>
<dbReference type="PaxDb" id="190192-MK0053"/>
<dbReference type="PANTHER" id="PTHR11730">
    <property type="entry name" value="AMMONIUM TRANSPORTER"/>
    <property type="match status" value="1"/>
</dbReference>
<keyword evidence="3 9" id="KW-0813">Transport</keyword>
<dbReference type="InterPro" id="IPR002229">
    <property type="entry name" value="RhesusRHD"/>
</dbReference>
<name>Q8TZ86_METKA</name>
<evidence type="ECO:0000256" key="7">
    <source>
        <dbReference type="ARBA" id="ARBA00023177"/>
    </source>
</evidence>
<keyword evidence="12" id="KW-1185">Reference proteome</keyword>
<gene>
    <name evidence="11" type="primary">amtB</name>
    <name evidence="11" type="ordered locus">MK0053</name>
</gene>
<evidence type="ECO:0000313" key="11">
    <source>
        <dbReference type="EMBL" id="AAM01270.1"/>
    </source>
</evidence>
<dbReference type="InterPro" id="IPR029020">
    <property type="entry name" value="Ammonium/urea_transptr"/>
</dbReference>
<dbReference type="Proteomes" id="UP000001826">
    <property type="component" value="Chromosome"/>
</dbReference>
<sequence length="431" mass="45245">MAAESIAKAVHDVLATWGAQGPGAIFFLVWAAVLVVGMQLGFMFLEAGQVRTKNVVSVLMKNLLDLSLGGIVFIFFGFALAFPDYAQSIGKWIATMFTANPWSADPMKAADPYNLAYCFFQFAFCATAATIVSGAVAERINFKACLVMTVLITGLLYPIFVLWTWGGGWMGGDTGLFAKVFGQPYHDFAGSTVVHAIGGFLAMAAAYLLGPRIGRFKNGKPVPIPGHNIPQAFLGALFLAITWYGFNVGSSAVLYDPTNESWISSLVATLAMCGGAAAAAFTTRFDPLWAANGLIAGLVAICAGCDIMSPFGALLTGIVAGLIIKPAFRLLEKLEIDDVVAACPVHGFAGVWGAIAAGIFGAEALGGAGGVSLAAQIVGALVCIAWALGSGFATFYVIDKVIGLRATEEEEKGLDETEFGVSAYPYMETRD</sequence>
<dbReference type="EMBL" id="AE009439">
    <property type="protein sequence ID" value="AAM01270.1"/>
    <property type="molecule type" value="Genomic_DNA"/>
</dbReference>
<dbReference type="GO" id="GO:0008519">
    <property type="term" value="F:ammonium channel activity"/>
    <property type="evidence" value="ECO:0007669"/>
    <property type="project" value="InterPro"/>
</dbReference>
<keyword evidence="6 9" id="KW-0472">Membrane</keyword>
<dbReference type="PATRIC" id="fig|190192.8.peg.54"/>
<evidence type="ECO:0000256" key="8">
    <source>
        <dbReference type="ARBA" id="ARBA00045370"/>
    </source>
</evidence>
<evidence type="ECO:0000256" key="4">
    <source>
        <dbReference type="ARBA" id="ARBA00022692"/>
    </source>
</evidence>
<protein>
    <recommendedName>
        <fullName evidence="9">Ammonium transporter</fullName>
    </recommendedName>
</protein>
<evidence type="ECO:0000259" key="10">
    <source>
        <dbReference type="Pfam" id="PF00909"/>
    </source>
</evidence>
<dbReference type="AlphaFoldDB" id="Q8TZ86"/>
<evidence type="ECO:0000256" key="9">
    <source>
        <dbReference type="RuleBase" id="RU362002"/>
    </source>
</evidence>
<dbReference type="Pfam" id="PF00909">
    <property type="entry name" value="Ammonium_transp"/>
    <property type="match status" value="1"/>
</dbReference>
<reference evidence="11 12" key="1">
    <citation type="journal article" date="2002" name="Proc. Natl. Acad. Sci. U.S.A.">
        <title>The complete genome of hyperthermophile Methanopyrus kandleri AV19 and monophyly of archaeal methanogens.</title>
        <authorList>
            <person name="Slesarev A.I."/>
            <person name="Mezhevaya K.V."/>
            <person name="Makarova K.S."/>
            <person name="Polushin N.N."/>
            <person name="Shcherbinina O.V."/>
            <person name="Shakhova V.V."/>
            <person name="Belova G.I."/>
            <person name="Aravind L."/>
            <person name="Natale D.A."/>
            <person name="Rogozin I.B."/>
            <person name="Tatusov R.L."/>
            <person name="Wolf Y.I."/>
            <person name="Stetter K.O."/>
            <person name="Malykh A.G."/>
            <person name="Koonin E.V."/>
            <person name="Kozyavkin S.A."/>
        </authorList>
    </citation>
    <scope>NUCLEOTIDE SEQUENCE [LARGE SCALE GENOMIC DNA]</scope>
    <source>
        <strain evidence="12">AV19 / DSM 6324 / JCM 9639 / NBRC 100938</strain>
    </source>
</reference>
<comment type="similarity">
    <text evidence="2 9">Belongs to the ammonia transporter channel (TC 1.A.11.2) family.</text>
</comment>
<keyword evidence="7 9" id="KW-0924">Ammonia transport</keyword>
<evidence type="ECO:0000256" key="1">
    <source>
        <dbReference type="ARBA" id="ARBA00004141"/>
    </source>
</evidence>
<evidence type="ECO:0000256" key="6">
    <source>
        <dbReference type="ARBA" id="ARBA00023136"/>
    </source>
</evidence>
<feature type="transmembrane region" description="Helical" evidence="9">
    <location>
        <begin position="24"/>
        <end position="42"/>
    </location>
</feature>
<dbReference type="SUPFAM" id="SSF111352">
    <property type="entry name" value="Ammonium transporter"/>
    <property type="match status" value="1"/>
</dbReference>
<feature type="transmembrane region" description="Helical" evidence="9">
    <location>
        <begin position="261"/>
        <end position="282"/>
    </location>
</feature>
<dbReference type="HOGENOM" id="CLU_1032941_0_0_2"/>
<feature type="transmembrane region" description="Helical" evidence="9">
    <location>
        <begin position="373"/>
        <end position="398"/>
    </location>
</feature>
<feature type="transmembrane region" description="Helical" evidence="9">
    <location>
        <begin position="231"/>
        <end position="255"/>
    </location>
</feature>
<accession>Q8TZ86</accession>